<dbReference type="RefSeq" id="WP_199704484.1">
    <property type="nucleotide sequence ID" value="NZ_JAEMNV010000003.1"/>
</dbReference>
<keyword evidence="3" id="KW-1185">Reference proteome</keyword>
<dbReference type="InterPro" id="IPR012340">
    <property type="entry name" value="NA-bd_OB-fold"/>
</dbReference>
<dbReference type="SMART" id="SM00316">
    <property type="entry name" value="S1"/>
    <property type="match status" value="1"/>
</dbReference>
<dbReference type="InterPro" id="IPR003029">
    <property type="entry name" value="S1_domain"/>
</dbReference>
<accession>A0A934NQU6</accession>
<reference evidence="2" key="1">
    <citation type="submission" date="2020-12" db="EMBL/GenBank/DDBJ databases">
        <title>Antrihabitans popcorni sp. nov. and Antrihabitans auranticaus sp. nov., isolated from a larva cave.</title>
        <authorList>
            <person name="Lee S.D."/>
            <person name="Kim I.S."/>
        </authorList>
    </citation>
    <scope>NUCLEOTIDE SEQUENCE</scope>
    <source>
        <strain evidence="2">YC3-6</strain>
    </source>
</reference>
<comment type="caution">
    <text evidence="2">The sequence shown here is derived from an EMBL/GenBank/DDBJ whole genome shotgun (WGS) entry which is preliminary data.</text>
</comment>
<proteinExistence type="predicted"/>
<dbReference type="SUPFAM" id="SSF50249">
    <property type="entry name" value="Nucleic acid-binding proteins"/>
    <property type="match status" value="1"/>
</dbReference>
<evidence type="ECO:0000313" key="2">
    <source>
        <dbReference type="EMBL" id="MBJ8339774.1"/>
    </source>
</evidence>
<name>A0A934NQU6_9NOCA</name>
<evidence type="ECO:0000259" key="1">
    <source>
        <dbReference type="SMART" id="SM00316"/>
    </source>
</evidence>
<dbReference type="Proteomes" id="UP000655868">
    <property type="component" value="Unassembled WGS sequence"/>
</dbReference>
<dbReference type="Gene3D" id="2.40.50.140">
    <property type="entry name" value="Nucleic acid-binding proteins"/>
    <property type="match status" value="1"/>
</dbReference>
<dbReference type="EMBL" id="JAEMNV010000003">
    <property type="protein sequence ID" value="MBJ8339774.1"/>
    <property type="molecule type" value="Genomic_DNA"/>
</dbReference>
<dbReference type="AlphaFoldDB" id="A0A934NQU6"/>
<organism evidence="2 3">
    <name type="scientific">Antrihabitans stalagmiti</name>
    <dbReference type="NCBI Taxonomy" id="2799499"/>
    <lineage>
        <taxon>Bacteria</taxon>
        <taxon>Bacillati</taxon>
        <taxon>Actinomycetota</taxon>
        <taxon>Actinomycetes</taxon>
        <taxon>Mycobacteriales</taxon>
        <taxon>Nocardiaceae</taxon>
        <taxon>Antrihabitans</taxon>
    </lineage>
</organism>
<sequence length="80" mass="9074">MIPDPDNRHQDPKWQQFVERHAVGDVIDGVVVDVVAFGSFVEYRGLHGLAFQLEWPVGTQVSVRILAIDSERRRFSLEAA</sequence>
<evidence type="ECO:0000313" key="3">
    <source>
        <dbReference type="Proteomes" id="UP000655868"/>
    </source>
</evidence>
<dbReference type="GO" id="GO:0003676">
    <property type="term" value="F:nucleic acid binding"/>
    <property type="evidence" value="ECO:0007669"/>
    <property type="project" value="InterPro"/>
</dbReference>
<gene>
    <name evidence="2" type="ORF">JGU71_12840</name>
</gene>
<protein>
    <recommendedName>
        <fullName evidence="1">S1 motif domain-containing protein</fullName>
    </recommendedName>
</protein>
<feature type="domain" description="S1 motif" evidence="1">
    <location>
        <begin position="22"/>
        <end position="80"/>
    </location>
</feature>